<dbReference type="Gene3D" id="3.40.50.150">
    <property type="entry name" value="Vaccinia Virus protein VP39"/>
    <property type="match status" value="1"/>
</dbReference>
<dbReference type="PANTHER" id="PTHR43861">
    <property type="entry name" value="TRANS-ACONITATE 2-METHYLTRANSFERASE-RELATED"/>
    <property type="match status" value="1"/>
</dbReference>
<dbReference type="Proteomes" id="UP001295740">
    <property type="component" value="Unassembled WGS sequence"/>
</dbReference>
<dbReference type="AlphaFoldDB" id="A0AAI8VIH9"/>
<dbReference type="InterPro" id="IPR041698">
    <property type="entry name" value="Methyltransf_25"/>
</dbReference>
<dbReference type="CDD" id="cd02440">
    <property type="entry name" value="AdoMet_MTases"/>
    <property type="match status" value="1"/>
</dbReference>
<organism evidence="4 5">
    <name type="scientific">Anthostomella pinea</name>
    <dbReference type="NCBI Taxonomy" id="933095"/>
    <lineage>
        <taxon>Eukaryota</taxon>
        <taxon>Fungi</taxon>
        <taxon>Dikarya</taxon>
        <taxon>Ascomycota</taxon>
        <taxon>Pezizomycotina</taxon>
        <taxon>Sordariomycetes</taxon>
        <taxon>Xylariomycetidae</taxon>
        <taxon>Xylariales</taxon>
        <taxon>Xylariaceae</taxon>
        <taxon>Anthostomella</taxon>
    </lineage>
</organism>
<comment type="caution">
    <text evidence="4">The sequence shown here is derived from an EMBL/GenBank/DDBJ whole genome shotgun (WGS) entry which is preliminary data.</text>
</comment>
<accession>A0AAI8VIH9</accession>
<evidence type="ECO:0000259" key="3">
    <source>
        <dbReference type="Pfam" id="PF13649"/>
    </source>
</evidence>
<reference evidence="4" key="1">
    <citation type="submission" date="2023-10" db="EMBL/GenBank/DDBJ databases">
        <authorList>
            <person name="Hackl T."/>
        </authorList>
    </citation>
    <scope>NUCLEOTIDE SEQUENCE</scope>
</reference>
<dbReference type="PANTHER" id="PTHR43861:SF1">
    <property type="entry name" value="TRANS-ACONITATE 2-METHYLTRANSFERASE"/>
    <property type="match status" value="1"/>
</dbReference>
<keyword evidence="2" id="KW-0808">Transferase</keyword>
<dbReference type="InterPro" id="IPR029063">
    <property type="entry name" value="SAM-dependent_MTases_sf"/>
</dbReference>
<protein>
    <submittedName>
        <fullName evidence="4">Uu.00g129820.m01.CDS01</fullName>
    </submittedName>
</protein>
<evidence type="ECO:0000256" key="2">
    <source>
        <dbReference type="ARBA" id="ARBA00022679"/>
    </source>
</evidence>
<keyword evidence="1" id="KW-0489">Methyltransferase</keyword>
<feature type="domain" description="Methyltransferase" evidence="3">
    <location>
        <begin position="41"/>
        <end position="141"/>
    </location>
</feature>
<sequence>MSTQYDAIGQKYKSMSDLPSQAPEKPSVLNVLGDVEGLNCLDLACGLGRWSHTLLEQGAAHVTGIDISAGMIDSARASLRDLPESQRAKVDFQVGDCGKPFAAPHGPFDVTLGVWFLNYASNYEEMASMWQNIAANLKPGGRFVALTSNPFVGLEAPFDDRYGIDLTTLGRTEEGGWKCRVTGYTQPEPVEFENYHQPEEVYERAAAEAGMQNLTWRSHVLPNDGRPEGYWDVYNLRPHYSLLTAVKPE</sequence>
<dbReference type="EMBL" id="CAUWAG010000007">
    <property type="protein sequence ID" value="CAJ2505588.1"/>
    <property type="molecule type" value="Genomic_DNA"/>
</dbReference>
<evidence type="ECO:0000256" key="1">
    <source>
        <dbReference type="ARBA" id="ARBA00022603"/>
    </source>
</evidence>
<dbReference type="GO" id="GO:0008168">
    <property type="term" value="F:methyltransferase activity"/>
    <property type="evidence" value="ECO:0007669"/>
    <property type="project" value="UniProtKB-KW"/>
</dbReference>
<evidence type="ECO:0000313" key="4">
    <source>
        <dbReference type="EMBL" id="CAJ2505588.1"/>
    </source>
</evidence>
<gene>
    <name evidence="4" type="ORF">KHLLAP_LOCUS6056</name>
</gene>
<evidence type="ECO:0000313" key="5">
    <source>
        <dbReference type="Proteomes" id="UP001295740"/>
    </source>
</evidence>
<dbReference type="GO" id="GO:0032259">
    <property type="term" value="P:methylation"/>
    <property type="evidence" value="ECO:0007669"/>
    <property type="project" value="UniProtKB-KW"/>
</dbReference>
<dbReference type="SUPFAM" id="SSF53335">
    <property type="entry name" value="S-adenosyl-L-methionine-dependent methyltransferases"/>
    <property type="match status" value="1"/>
</dbReference>
<name>A0AAI8VIH9_9PEZI</name>
<dbReference type="Pfam" id="PF13649">
    <property type="entry name" value="Methyltransf_25"/>
    <property type="match status" value="1"/>
</dbReference>
<proteinExistence type="predicted"/>
<keyword evidence="5" id="KW-1185">Reference proteome</keyword>